<name>A0ABW7X9W7_9NOCA</name>
<keyword evidence="2" id="KW-1185">Reference proteome</keyword>
<evidence type="ECO:0000313" key="2">
    <source>
        <dbReference type="Proteomes" id="UP001611415"/>
    </source>
</evidence>
<comment type="caution">
    <text evidence="1">The sequence shown here is derived from an EMBL/GenBank/DDBJ whole genome shotgun (WGS) entry which is preliminary data.</text>
</comment>
<dbReference type="Proteomes" id="UP001611415">
    <property type="component" value="Unassembled WGS sequence"/>
</dbReference>
<sequence>MGDAGRDATATVIGHVKRGSEGVVESMRERWSLVAVGAGPHEPFHIADAVSEQGLLTVIAVGGANPWSAP</sequence>
<proteinExistence type="predicted"/>
<dbReference type="RefSeq" id="WP_397095357.1">
    <property type="nucleotide sequence ID" value="NZ_JBIRYO010000031.1"/>
</dbReference>
<protein>
    <submittedName>
        <fullName evidence="1">Uncharacterized protein</fullName>
    </submittedName>
</protein>
<accession>A0ABW7X9W7</accession>
<organism evidence="1 2">
    <name type="scientific">Nocardia xishanensis</name>
    <dbReference type="NCBI Taxonomy" id="238964"/>
    <lineage>
        <taxon>Bacteria</taxon>
        <taxon>Bacillati</taxon>
        <taxon>Actinomycetota</taxon>
        <taxon>Actinomycetes</taxon>
        <taxon>Mycobacteriales</taxon>
        <taxon>Nocardiaceae</taxon>
        <taxon>Nocardia</taxon>
    </lineage>
</organism>
<reference evidence="1 2" key="1">
    <citation type="submission" date="2024-10" db="EMBL/GenBank/DDBJ databases">
        <title>The Natural Products Discovery Center: Release of the First 8490 Sequenced Strains for Exploring Actinobacteria Biosynthetic Diversity.</title>
        <authorList>
            <person name="Kalkreuter E."/>
            <person name="Kautsar S.A."/>
            <person name="Yang D."/>
            <person name="Bader C.D."/>
            <person name="Teijaro C.N."/>
            <person name="Fluegel L."/>
            <person name="Davis C.M."/>
            <person name="Simpson J.R."/>
            <person name="Lauterbach L."/>
            <person name="Steele A.D."/>
            <person name="Gui C."/>
            <person name="Meng S."/>
            <person name="Li G."/>
            <person name="Viehrig K."/>
            <person name="Ye F."/>
            <person name="Su P."/>
            <person name="Kiefer A.F."/>
            <person name="Nichols A."/>
            <person name="Cepeda A.J."/>
            <person name="Yan W."/>
            <person name="Fan B."/>
            <person name="Jiang Y."/>
            <person name="Adhikari A."/>
            <person name="Zheng C.-J."/>
            <person name="Schuster L."/>
            <person name="Cowan T.M."/>
            <person name="Smanski M.J."/>
            <person name="Chevrette M.G."/>
            <person name="De Carvalho L.P.S."/>
            <person name="Shen B."/>
        </authorList>
    </citation>
    <scope>NUCLEOTIDE SEQUENCE [LARGE SCALE GENOMIC DNA]</scope>
    <source>
        <strain evidence="1 2">NPDC019275</strain>
    </source>
</reference>
<evidence type="ECO:0000313" key="1">
    <source>
        <dbReference type="EMBL" id="MFI2477933.1"/>
    </source>
</evidence>
<gene>
    <name evidence="1" type="ORF">ACH49W_31610</name>
</gene>
<dbReference type="EMBL" id="JBIRYO010000031">
    <property type="protein sequence ID" value="MFI2477933.1"/>
    <property type="molecule type" value="Genomic_DNA"/>
</dbReference>